<feature type="compositionally biased region" description="Basic and acidic residues" evidence="5">
    <location>
        <begin position="31"/>
        <end position="40"/>
    </location>
</feature>
<keyword evidence="3" id="KW-0963">Cytoplasm</keyword>
<comment type="caution">
    <text evidence="6">The sequence shown here is derived from an EMBL/GenBank/DDBJ whole genome shotgun (WGS) entry which is preliminary data.</text>
</comment>
<dbReference type="Gene3D" id="3.10.310.10">
    <property type="entry name" value="Diaminopimelate Epimerase, Chain A, domain 1"/>
    <property type="match status" value="2"/>
</dbReference>
<gene>
    <name evidence="3 6" type="primary">dapF</name>
    <name evidence="6" type="ORF">ACFPYI_03830</name>
</gene>
<feature type="region of interest" description="Disordered" evidence="5">
    <location>
        <begin position="25"/>
        <end position="47"/>
    </location>
</feature>
<sequence>MSDVEIAVEKYHGAGNDFLVVSEAAASGDRAATEGSREDTADAPVGDRFAFTADRCDRETGLSHPDSDRTGADGVLFLAVDGEATPPRVEMTHVQPDGSVAEMCGNGVRCAALWGARELGLGVDEPADVVVVTPAGDRPSTVDDAGDHATVTVGMGRPSFAPWDVPLAPDHTTPLVEETVEGLTVTAVNTGVPHAVAFVDDVSAVDLEAVAPPVRHADAFPEGTNVVLAAPDDAGGFDQRTYERGVEGETNACGTGAVAVGAVARRRGLVGDEWVTVRPPGGPLEVRVTDDASFLRGPAEREFQTTLALQR</sequence>
<keyword evidence="3" id="KW-0457">Lysine biosynthesis</keyword>
<dbReference type="EC" id="5.1.1.7" evidence="3 4"/>
<dbReference type="AlphaFoldDB" id="A0ABD5RIP1"/>
<keyword evidence="2 3" id="KW-0413">Isomerase</keyword>
<comment type="subcellular location">
    <subcellularLocation>
        <location evidence="3">Cytoplasm</location>
    </subcellularLocation>
</comment>
<comment type="catalytic activity">
    <reaction evidence="3">
        <text>(2S,6S)-2,6-diaminopimelate = meso-2,6-diaminopimelate</text>
        <dbReference type="Rhea" id="RHEA:15393"/>
        <dbReference type="ChEBI" id="CHEBI:57609"/>
        <dbReference type="ChEBI" id="CHEBI:57791"/>
        <dbReference type="EC" id="5.1.1.7"/>
    </reaction>
</comment>
<feature type="binding site" evidence="3">
    <location>
        <begin position="105"/>
        <end position="106"/>
    </location>
    <ligand>
        <name>substrate</name>
    </ligand>
</feature>
<name>A0ABD5RIP1_9EURY</name>
<evidence type="ECO:0000256" key="3">
    <source>
        <dbReference type="HAMAP-Rule" id="MF_00197"/>
    </source>
</evidence>
<evidence type="ECO:0000256" key="2">
    <source>
        <dbReference type="ARBA" id="ARBA00023235"/>
    </source>
</evidence>
<comment type="caution">
    <text evidence="3">Lacks conserved residue(s) required for the propagation of feature annotation.</text>
</comment>
<reference evidence="6 7" key="1">
    <citation type="journal article" date="2019" name="Int. J. Syst. Evol. Microbiol.">
        <title>The Global Catalogue of Microorganisms (GCM) 10K type strain sequencing project: providing services to taxonomists for standard genome sequencing and annotation.</title>
        <authorList>
            <consortium name="The Broad Institute Genomics Platform"/>
            <consortium name="The Broad Institute Genome Sequencing Center for Infectious Disease"/>
            <person name="Wu L."/>
            <person name="Ma J."/>
        </authorList>
    </citation>
    <scope>NUCLEOTIDE SEQUENCE [LARGE SCALE GENOMIC DNA]</scope>
    <source>
        <strain evidence="6 7">CGMCC 1.12543</strain>
    </source>
</reference>
<dbReference type="InterPro" id="IPR001653">
    <property type="entry name" value="DAP_epimerase_DapF"/>
</dbReference>
<dbReference type="GO" id="GO:0008837">
    <property type="term" value="F:diaminopimelate epimerase activity"/>
    <property type="evidence" value="ECO:0007669"/>
    <property type="project" value="UniProtKB-UniRule"/>
</dbReference>
<feature type="binding site" evidence="3">
    <location>
        <position position="225"/>
    </location>
    <ligand>
        <name>substrate</name>
    </ligand>
</feature>
<comment type="pathway">
    <text evidence="3">Amino-acid biosynthesis; L-lysine biosynthesis via DAP pathway; DL-2,6-diaminopimelate from LL-2,6-diaminopimelate: step 1/1.</text>
</comment>
<evidence type="ECO:0000313" key="6">
    <source>
        <dbReference type="EMBL" id="MFC5970451.1"/>
    </source>
</evidence>
<dbReference type="HAMAP" id="MF_00197">
    <property type="entry name" value="DAP_epimerase"/>
    <property type="match status" value="1"/>
</dbReference>
<evidence type="ECO:0000256" key="4">
    <source>
        <dbReference type="NCBIfam" id="TIGR00652"/>
    </source>
</evidence>
<keyword evidence="7" id="KW-1185">Reference proteome</keyword>
<dbReference type="SUPFAM" id="SSF54506">
    <property type="entry name" value="Diaminopimelate epimerase-like"/>
    <property type="match status" value="2"/>
</dbReference>
<feature type="binding site" evidence="3">
    <location>
        <position position="16"/>
    </location>
    <ligand>
        <name>substrate</name>
    </ligand>
</feature>
<feature type="active site" description="Proton acceptor" evidence="3">
    <location>
        <position position="253"/>
    </location>
</feature>
<dbReference type="GO" id="GO:0005737">
    <property type="term" value="C:cytoplasm"/>
    <property type="evidence" value="ECO:0007669"/>
    <property type="project" value="UniProtKB-SubCell"/>
</dbReference>
<organism evidence="6 7">
    <name type="scientific">Halomarina salina</name>
    <dbReference type="NCBI Taxonomy" id="1872699"/>
    <lineage>
        <taxon>Archaea</taxon>
        <taxon>Methanobacteriati</taxon>
        <taxon>Methanobacteriota</taxon>
        <taxon>Stenosarchaea group</taxon>
        <taxon>Halobacteria</taxon>
        <taxon>Halobacteriales</taxon>
        <taxon>Natronomonadaceae</taxon>
        <taxon>Halomarina</taxon>
    </lineage>
</organism>
<feature type="binding site" evidence="3">
    <location>
        <position position="95"/>
    </location>
    <ligand>
        <name>substrate</name>
    </ligand>
</feature>
<evidence type="ECO:0000256" key="1">
    <source>
        <dbReference type="ARBA" id="ARBA00010219"/>
    </source>
</evidence>
<dbReference type="PANTHER" id="PTHR31689:SF0">
    <property type="entry name" value="DIAMINOPIMELATE EPIMERASE"/>
    <property type="match status" value="1"/>
</dbReference>
<protein>
    <recommendedName>
        <fullName evidence="3 4">Diaminopimelate epimerase</fullName>
        <shortName evidence="3">DAP epimerase</shortName>
        <ecNumber evidence="3 4">5.1.1.7</ecNumber>
    </recommendedName>
    <alternativeName>
        <fullName evidence="3">PLP-independent amino acid racemase</fullName>
    </alternativeName>
</protein>
<comment type="function">
    <text evidence="3">Catalyzes the stereoinversion of LL-2,6-diaminopimelate (L,L-DAP) to meso-diaminopimelate (meso-DAP), a precursor of L-lysine.</text>
</comment>
<keyword evidence="3" id="KW-0028">Amino-acid biosynthesis</keyword>
<feature type="binding site" evidence="3">
    <location>
        <begin position="243"/>
        <end position="244"/>
    </location>
    <ligand>
        <name>substrate</name>
    </ligand>
</feature>
<dbReference type="NCBIfam" id="TIGR00652">
    <property type="entry name" value="DapF"/>
    <property type="match status" value="1"/>
</dbReference>
<feature type="site" description="Could be important to modulate the pK values of the two catalytic cysteine residues" evidence="3">
    <location>
        <position position="243"/>
    </location>
</feature>
<dbReference type="EMBL" id="JBHSQH010000001">
    <property type="protein sequence ID" value="MFC5970451.1"/>
    <property type="molecule type" value="Genomic_DNA"/>
</dbReference>
<dbReference type="Proteomes" id="UP001596099">
    <property type="component" value="Unassembled WGS sequence"/>
</dbReference>
<dbReference type="Pfam" id="PF01678">
    <property type="entry name" value="DAP_epimerase"/>
    <property type="match status" value="2"/>
</dbReference>
<feature type="binding site" evidence="3">
    <location>
        <begin position="254"/>
        <end position="255"/>
    </location>
    <ligand>
        <name>substrate</name>
    </ligand>
</feature>
<proteinExistence type="inferred from homology"/>
<feature type="active site" description="Proton donor" evidence="3">
    <location>
        <position position="104"/>
    </location>
</feature>
<dbReference type="PANTHER" id="PTHR31689">
    <property type="entry name" value="DIAMINOPIMELATE EPIMERASE, CHLOROPLASTIC"/>
    <property type="match status" value="1"/>
</dbReference>
<dbReference type="GO" id="GO:0009089">
    <property type="term" value="P:lysine biosynthetic process via diaminopimelate"/>
    <property type="evidence" value="ECO:0007669"/>
    <property type="project" value="UniProtKB-UniRule"/>
</dbReference>
<comment type="similarity">
    <text evidence="1 3">Belongs to the diaminopimelate epimerase family.</text>
</comment>
<comment type="subunit">
    <text evidence="3">Homodimer.</text>
</comment>
<evidence type="ECO:0000313" key="7">
    <source>
        <dbReference type="Proteomes" id="UP001596099"/>
    </source>
</evidence>
<feature type="site" description="Could be important to modulate the pK values of the two catalytic cysteine residues" evidence="3">
    <location>
        <position position="194"/>
    </location>
</feature>
<dbReference type="RefSeq" id="WP_247419613.1">
    <property type="nucleotide sequence ID" value="NZ_JALLGW010000002.1"/>
</dbReference>
<evidence type="ECO:0000256" key="5">
    <source>
        <dbReference type="SAM" id="MobiDB-lite"/>
    </source>
</evidence>
<accession>A0ABD5RIP1</accession>